<keyword evidence="2" id="KW-0732">Signal</keyword>
<feature type="signal peptide" evidence="2">
    <location>
        <begin position="1"/>
        <end position="25"/>
    </location>
</feature>
<dbReference type="PANTHER" id="PTHR37908">
    <property type="entry name" value="TRANSMEMBRANE PROTEIN"/>
    <property type="match status" value="1"/>
</dbReference>
<dbReference type="AlphaFoldDB" id="A0A371F0P9"/>
<organism evidence="3 4">
    <name type="scientific">Mucuna pruriens</name>
    <name type="common">Velvet bean</name>
    <name type="synonym">Dolichos pruriens</name>
    <dbReference type="NCBI Taxonomy" id="157652"/>
    <lineage>
        <taxon>Eukaryota</taxon>
        <taxon>Viridiplantae</taxon>
        <taxon>Streptophyta</taxon>
        <taxon>Embryophyta</taxon>
        <taxon>Tracheophyta</taxon>
        <taxon>Spermatophyta</taxon>
        <taxon>Magnoliopsida</taxon>
        <taxon>eudicotyledons</taxon>
        <taxon>Gunneridae</taxon>
        <taxon>Pentapetalae</taxon>
        <taxon>rosids</taxon>
        <taxon>fabids</taxon>
        <taxon>Fabales</taxon>
        <taxon>Fabaceae</taxon>
        <taxon>Papilionoideae</taxon>
        <taxon>50 kb inversion clade</taxon>
        <taxon>NPAAA clade</taxon>
        <taxon>indigoferoid/millettioid clade</taxon>
        <taxon>Phaseoleae</taxon>
        <taxon>Mucuna</taxon>
    </lineage>
</organism>
<dbReference type="EMBL" id="QJKJ01011162">
    <property type="protein sequence ID" value="RDX71878.1"/>
    <property type="molecule type" value="Genomic_DNA"/>
</dbReference>
<feature type="non-terminal residue" evidence="3">
    <location>
        <position position="1"/>
    </location>
</feature>
<reference evidence="3" key="1">
    <citation type="submission" date="2018-05" db="EMBL/GenBank/DDBJ databases">
        <title>Draft genome of Mucuna pruriens seed.</title>
        <authorList>
            <person name="Nnadi N.E."/>
            <person name="Vos R."/>
            <person name="Hasami M.H."/>
            <person name="Devisetty U.K."/>
            <person name="Aguiy J.C."/>
        </authorList>
    </citation>
    <scope>NUCLEOTIDE SEQUENCE [LARGE SCALE GENOMIC DNA]</scope>
    <source>
        <strain evidence="3">JCA_2017</strain>
    </source>
</reference>
<gene>
    <name evidence="3" type="ORF">CR513_48712</name>
</gene>
<evidence type="ECO:0000256" key="2">
    <source>
        <dbReference type="SAM" id="SignalP"/>
    </source>
</evidence>
<feature type="compositionally biased region" description="Pro residues" evidence="1">
    <location>
        <begin position="76"/>
        <end position="89"/>
    </location>
</feature>
<dbReference type="OrthoDB" id="1655189at2759"/>
<dbReference type="PANTHER" id="PTHR37908:SF4">
    <property type="entry name" value="PROTEIN, PUTATIVE-RELATED"/>
    <property type="match status" value="1"/>
</dbReference>
<proteinExistence type="predicted"/>
<evidence type="ECO:0000256" key="1">
    <source>
        <dbReference type="SAM" id="MobiDB-lite"/>
    </source>
</evidence>
<name>A0A371F0P9_MUCPR</name>
<feature type="region of interest" description="Disordered" evidence="1">
    <location>
        <begin position="59"/>
        <end position="89"/>
    </location>
</feature>
<protein>
    <submittedName>
        <fullName evidence="3">Uncharacterized protein</fullName>
    </submittedName>
</protein>
<keyword evidence="4" id="KW-1185">Reference proteome</keyword>
<comment type="caution">
    <text evidence="3">The sequence shown here is derived from an EMBL/GenBank/DDBJ whole genome shotgun (WGS) entry which is preliminary data.</text>
</comment>
<evidence type="ECO:0000313" key="3">
    <source>
        <dbReference type="EMBL" id="RDX71878.1"/>
    </source>
</evidence>
<feature type="chain" id="PRO_5016985016" evidence="2">
    <location>
        <begin position="26"/>
        <end position="89"/>
    </location>
</feature>
<evidence type="ECO:0000313" key="4">
    <source>
        <dbReference type="Proteomes" id="UP000257109"/>
    </source>
</evidence>
<dbReference type="Proteomes" id="UP000257109">
    <property type="component" value="Unassembled WGS sequence"/>
</dbReference>
<accession>A0A371F0P9</accession>
<sequence>MDHSRFLVLLLLSSFLFLSFDYGSGRVALMETEEDVETIPLPELNFPFRSVVKYDIEDYADPQPNTNPKNGYIFSPPSPTPTPTHPPSP</sequence>